<sequence length="501" mass="57446">MPVPNTLAMLIAVRAAALTLDAIPVLAIAFTLQQTYQLLVGDVVATQYDSTTTLGTIKSILPYYFSIETAFLVYFYLQSKRLQAPVPPAPMSVGERGKIFYKVLDSTGTKFEEFFSGWFYWNSTKRQLTPSELHVIRRDNIRDWLAWSFFSVSSYAELESDPERVSELNGFIADMEMMKGTRFHPGKNLDISPVILNYNPIAAKPKPLILYAFIWSLEAFGLLLMTLLGFKRVTPIDRPYHHDSEATLNYWVYMPKSYSDKSTQSRQDDKLPIVFLHGIGCGLFPYVHFIYSIMSHMRFSRPVFVIEFPHVSMKLHDHAHVIGHSLGTTIACWLVKYSKYAASCVLLDPVTFMYLLPSLAFSFVHRKPGYNTDVTKADEYLLYWLCSRELYTANAITRHFRWHHSLIWPENLPKNHHVVVGKRDFLFDGTSVADYLAEHDVDYKLYDTAHAEFMLRPRITTEIVAKIAQVCNSADLEFALSNVAAKSVRGNVRKSVRRRRA</sequence>
<feature type="transmembrane region" description="Helical" evidence="1">
    <location>
        <begin position="271"/>
        <end position="291"/>
    </location>
</feature>
<organism evidence="2 3">
    <name type="scientific">Rhizoclosmatium globosum</name>
    <dbReference type="NCBI Taxonomy" id="329046"/>
    <lineage>
        <taxon>Eukaryota</taxon>
        <taxon>Fungi</taxon>
        <taxon>Fungi incertae sedis</taxon>
        <taxon>Chytridiomycota</taxon>
        <taxon>Chytridiomycota incertae sedis</taxon>
        <taxon>Chytridiomycetes</taxon>
        <taxon>Chytridiales</taxon>
        <taxon>Chytriomycetaceae</taxon>
        <taxon>Rhizoclosmatium</taxon>
    </lineage>
</organism>
<dbReference type="AlphaFoldDB" id="A0A1Y2CWU1"/>
<dbReference type="OrthoDB" id="6431331at2759"/>
<dbReference type="EMBL" id="MCGO01000005">
    <property type="protein sequence ID" value="ORY51502.1"/>
    <property type="molecule type" value="Genomic_DNA"/>
</dbReference>
<feature type="transmembrane region" description="Helical" evidence="1">
    <location>
        <begin position="208"/>
        <end position="230"/>
    </location>
</feature>
<evidence type="ECO:0008006" key="4">
    <source>
        <dbReference type="Google" id="ProtNLM"/>
    </source>
</evidence>
<dbReference type="SUPFAM" id="SSF53474">
    <property type="entry name" value="alpha/beta-Hydrolases"/>
    <property type="match status" value="1"/>
</dbReference>
<evidence type="ECO:0000256" key="1">
    <source>
        <dbReference type="SAM" id="Phobius"/>
    </source>
</evidence>
<dbReference type="PANTHER" id="PTHR37471">
    <property type="entry name" value="UNNAMED PRODUCT"/>
    <property type="match status" value="1"/>
</dbReference>
<reference evidence="2 3" key="1">
    <citation type="submission" date="2016-07" db="EMBL/GenBank/DDBJ databases">
        <title>Pervasive Adenine N6-methylation of Active Genes in Fungi.</title>
        <authorList>
            <consortium name="DOE Joint Genome Institute"/>
            <person name="Mondo S.J."/>
            <person name="Dannebaum R.O."/>
            <person name="Kuo R.C."/>
            <person name="Labutti K."/>
            <person name="Haridas S."/>
            <person name="Kuo A."/>
            <person name="Salamov A."/>
            <person name="Ahrendt S.R."/>
            <person name="Lipzen A."/>
            <person name="Sullivan W."/>
            <person name="Andreopoulos W.B."/>
            <person name="Clum A."/>
            <person name="Lindquist E."/>
            <person name="Daum C."/>
            <person name="Ramamoorthy G.K."/>
            <person name="Gryganskyi A."/>
            <person name="Culley D."/>
            <person name="Magnuson J.K."/>
            <person name="James T.Y."/>
            <person name="O'Malley M.A."/>
            <person name="Stajich J.E."/>
            <person name="Spatafora J.W."/>
            <person name="Visel A."/>
            <person name="Grigoriev I.V."/>
        </authorList>
    </citation>
    <scope>NUCLEOTIDE SEQUENCE [LARGE SCALE GENOMIC DNA]</scope>
    <source>
        <strain evidence="2 3">JEL800</strain>
    </source>
</reference>
<keyword evidence="1" id="KW-1133">Transmembrane helix</keyword>
<protein>
    <recommendedName>
        <fullName evidence="4">AB hydrolase-1 domain-containing protein</fullName>
    </recommendedName>
</protein>
<comment type="caution">
    <text evidence="2">The sequence shown here is derived from an EMBL/GenBank/DDBJ whole genome shotgun (WGS) entry which is preliminary data.</text>
</comment>
<dbReference type="InterPro" id="IPR029058">
    <property type="entry name" value="AB_hydrolase_fold"/>
</dbReference>
<dbReference type="Proteomes" id="UP000193642">
    <property type="component" value="Unassembled WGS sequence"/>
</dbReference>
<dbReference type="STRING" id="329046.A0A1Y2CWU1"/>
<gene>
    <name evidence="2" type="ORF">BCR33DRAFT_712546</name>
</gene>
<dbReference type="PANTHER" id="PTHR37471:SF1">
    <property type="entry name" value="AB HYDROLASE-1 DOMAIN-CONTAINING PROTEIN"/>
    <property type="match status" value="1"/>
</dbReference>
<proteinExistence type="predicted"/>
<evidence type="ECO:0000313" key="3">
    <source>
        <dbReference type="Proteomes" id="UP000193642"/>
    </source>
</evidence>
<keyword evidence="1" id="KW-0472">Membrane</keyword>
<keyword evidence="1" id="KW-0812">Transmembrane</keyword>
<evidence type="ECO:0000313" key="2">
    <source>
        <dbReference type="EMBL" id="ORY51502.1"/>
    </source>
</evidence>
<accession>A0A1Y2CWU1</accession>
<name>A0A1Y2CWU1_9FUNG</name>
<dbReference type="Gene3D" id="3.40.50.1820">
    <property type="entry name" value="alpha/beta hydrolase"/>
    <property type="match status" value="1"/>
</dbReference>
<keyword evidence="3" id="KW-1185">Reference proteome</keyword>